<dbReference type="OrthoDB" id="26546at2759"/>
<dbReference type="RefSeq" id="XP_014153783.1">
    <property type="nucleotide sequence ID" value="XM_014298308.1"/>
</dbReference>
<dbReference type="AlphaFoldDB" id="A0A0L0FTI0"/>
<dbReference type="Proteomes" id="UP000054560">
    <property type="component" value="Unassembled WGS sequence"/>
</dbReference>
<evidence type="ECO:0000313" key="1">
    <source>
        <dbReference type="EMBL" id="KNC79881.1"/>
    </source>
</evidence>
<protein>
    <submittedName>
        <fullName evidence="1">Uncharacterized protein</fullName>
    </submittedName>
</protein>
<gene>
    <name evidence="1" type="ORF">SARC_07735</name>
</gene>
<evidence type="ECO:0000313" key="2">
    <source>
        <dbReference type="Proteomes" id="UP000054560"/>
    </source>
</evidence>
<proteinExistence type="predicted"/>
<dbReference type="GeneID" id="25908239"/>
<name>A0A0L0FTI0_9EUKA</name>
<organism evidence="1 2">
    <name type="scientific">Sphaeroforma arctica JP610</name>
    <dbReference type="NCBI Taxonomy" id="667725"/>
    <lineage>
        <taxon>Eukaryota</taxon>
        <taxon>Ichthyosporea</taxon>
        <taxon>Ichthyophonida</taxon>
        <taxon>Sphaeroforma</taxon>
    </lineage>
</organism>
<reference evidence="1 2" key="1">
    <citation type="submission" date="2011-02" db="EMBL/GenBank/DDBJ databases">
        <title>The Genome Sequence of Sphaeroforma arctica JP610.</title>
        <authorList>
            <consortium name="The Broad Institute Genome Sequencing Platform"/>
            <person name="Russ C."/>
            <person name="Cuomo C."/>
            <person name="Young S.K."/>
            <person name="Zeng Q."/>
            <person name="Gargeya S."/>
            <person name="Alvarado L."/>
            <person name="Berlin A."/>
            <person name="Chapman S.B."/>
            <person name="Chen Z."/>
            <person name="Freedman E."/>
            <person name="Gellesch M."/>
            <person name="Goldberg J."/>
            <person name="Griggs A."/>
            <person name="Gujja S."/>
            <person name="Heilman E."/>
            <person name="Heiman D."/>
            <person name="Howarth C."/>
            <person name="Mehta T."/>
            <person name="Neiman D."/>
            <person name="Pearson M."/>
            <person name="Roberts A."/>
            <person name="Saif S."/>
            <person name="Shea T."/>
            <person name="Shenoy N."/>
            <person name="Sisk P."/>
            <person name="Stolte C."/>
            <person name="Sykes S."/>
            <person name="White J."/>
            <person name="Yandava C."/>
            <person name="Burger G."/>
            <person name="Gray M.W."/>
            <person name="Holland P.W.H."/>
            <person name="King N."/>
            <person name="Lang F.B.F."/>
            <person name="Roger A.J."/>
            <person name="Ruiz-Trillo I."/>
            <person name="Haas B."/>
            <person name="Nusbaum C."/>
            <person name="Birren B."/>
        </authorList>
    </citation>
    <scope>NUCLEOTIDE SEQUENCE [LARGE SCALE GENOMIC DNA]</scope>
    <source>
        <strain evidence="1 2">JP610</strain>
    </source>
</reference>
<accession>A0A0L0FTI0</accession>
<dbReference type="eggNOG" id="ENOG502T2AZ">
    <property type="taxonomic scope" value="Eukaryota"/>
</dbReference>
<keyword evidence="2" id="KW-1185">Reference proteome</keyword>
<dbReference type="EMBL" id="KQ242229">
    <property type="protein sequence ID" value="KNC79881.1"/>
    <property type="molecule type" value="Genomic_DNA"/>
</dbReference>
<sequence length="330" mass="36972">MEGRRQMEAFRPPVDTGAGCEKVDLDILAKYIKDVTVQGTPTDLSLQHGDGIDIVHLNYQTNVKEIGTLFTIQVGERHSRTLNQRGLYRYMDWTLTDLLSVLAKIKSAAFMKDPNLRTMIRNAEALLSSLPGVNCREADIPDIDSKHTNRLNAILSLLEKFVLSYCQTLGNNANIRGELIRSLGSIRALAQLLKAHISNDGSISRIQELILLGLLVHEKIYQKGMDHWSLHLLKLEKDPKKNQLELLLCEFRNCVFVNLMDVGWKCILYSTGLPGFKVGSTTDVLRNPHVMPLLPPYIQSPDGVHMNRDFRDFFIGASQYRGGDGVGSSA</sequence>